<feature type="binding site" evidence="5">
    <location>
        <position position="106"/>
    </location>
    <ligand>
        <name>S-methyl-5'-thioadenosine</name>
        <dbReference type="ChEBI" id="CHEBI:17509"/>
    </ligand>
</feature>
<dbReference type="InterPro" id="IPR001045">
    <property type="entry name" value="Spermi_synthase"/>
</dbReference>
<evidence type="ECO:0000259" key="9">
    <source>
        <dbReference type="PROSITE" id="PS51006"/>
    </source>
</evidence>
<evidence type="ECO:0000256" key="4">
    <source>
        <dbReference type="ARBA" id="ARBA00023115"/>
    </source>
</evidence>
<dbReference type="InterPro" id="IPR030374">
    <property type="entry name" value="PABS"/>
</dbReference>
<dbReference type="EC" id="2.5.1.16" evidence="5"/>
<dbReference type="GO" id="GO:0005829">
    <property type="term" value="C:cytosol"/>
    <property type="evidence" value="ECO:0007669"/>
    <property type="project" value="TreeGrafter"/>
</dbReference>
<evidence type="ECO:0000313" key="10">
    <source>
        <dbReference type="EMBL" id="SME87893.1"/>
    </source>
</evidence>
<sequence length="282" mass="31992">MHLWFQEEDDSSLRFGYRVSDVLFRGQSEFQTVDVIETEAYGRMLLIDGLVMITERDEFVYHEMIAHVPALLHNKPEKVVVIGGGDGGTVRELLKHPEIKEVVLCEIDGLVVDTAKKYFPQTAACLSDPRVSVKIADGIAYLKDHQPDSLDLVIIDSTDPIGPGEGLFTKDFYKSVARALKSDGLMVCQSESPWYEENIHQRIQNNLSAGFAHTKPYVGCVPTYPRGLWSWTMAAQYEINPENYSCERFNKLPTEDFQYLNEALMLACFALPNFFKRKLGLK</sequence>
<feature type="binding site" evidence="5">
    <location>
        <position position="62"/>
    </location>
    <ligand>
        <name>spermidine</name>
        <dbReference type="ChEBI" id="CHEBI:57834"/>
    </ligand>
</feature>
<accession>A0A1Y6B3P8</accession>
<dbReference type="PROSITE" id="PS01330">
    <property type="entry name" value="PABS_1"/>
    <property type="match status" value="1"/>
</dbReference>
<comment type="similarity">
    <text evidence="1 5 7">Belongs to the spermidine/spermine synthase family.</text>
</comment>
<evidence type="ECO:0000256" key="6">
    <source>
        <dbReference type="PROSITE-ProRule" id="PRU00354"/>
    </source>
</evidence>
<feature type="active site" description="Proton acceptor" evidence="5 6">
    <location>
        <position position="156"/>
    </location>
</feature>
<proteinExistence type="inferred from homology"/>
<dbReference type="Pfam" id="PF01564">
    <property type="entry name" value="Spermine_synth"/>
    <property type="match status" value="1"/>
</dbReference>
<dbReference type="PROSITE" id="PS51006">
    <property type="entry name" value="PABS_2"/>
    <property type="match status" value="1"/>
</dbReference>
<evidence type="ECO:0000256" key="7">
    <source>
        <dbReference type="RuleBase" id="RU003836"/>
    </source>
</evidence>
<reference evidence="11" key="1">
    <citation type="submission" date="2017-04" db="EMBL/GenBank/DDBJ databases">
        <authorList>
            <person name="Varghese N."/>
            <person name="Submissions S."/>
        </authorList>
    </citation>
    <scope>NUCLEOTIDE SEQUENCE [LARGE SCALE GENOMIC DNA]</scope>
    <source>
        <strain evidence="11">RKEM611</strain>
    </source>
</reference>
<feature type="binding site" evidence="5">
    <location>
        <position position="86"/>
    </location>
    <ligand>
        <name>spermidine</name>
        <dbReference type="ChEBI" id="CHEBI:57834"/>
    </ligand>
</feature>
<evidence type="ECO:0000256" key="3">
    <source>
        <dbReference type="ARBA" id="ARBA00023066"/>
    </source>
</evidence>
<dbReference type="InterPro" id="IPR037163">
    <property type="entry name" value="Spermidine_synt_N_sf"/>
</dbReference>
<comment type="subunit">
    <text evidence="5">Homodimer or homotetramer.</text>
</comment>
<dbReference type="GO" id="GO:0004766">
    <property type="term" value="F:spermidine synthase activity"/>
    <property type="evidence" value="ECO:0007669"/>
    <property type="project" value="UniProtKB-UniRule"/>
</dbReference>
<feature type="binding site" evidence="5">
    <location>
        <position position="163"/>
    </location>
    <ligand>
        <name>S-methyl-5'-thioadenosine</name>
        <dbReference type="ChEBI" id="CHEBI:17509"/>
    </ligand>
</feature>
<feature type="binding site" evidence="5">
    <location>
        <position position="31"/>
    </location>
    <ligand>
        <name>S-methyl-5'-thioadenosine</name>
        <dbReference type="ChEBI" id="CHEBI:17509"/>
    </ligand>
</feature>
<dbReference type="NCBIfam" id="TIGR00417">
    <property type="entry name" value="speE"/>
    <property type="match status" value="1"/>
</dbReference>
<dbReference type="GO" id="GO:0008295">
    <property type="term" value="P:spermidine biosynthetic process"/>
    <property type="evidence" value="ECO:0007669"/>
    <property type="project" value="UniProtKB-UniRule"/>
</dbReference>
<dbReference type="RefSeq" id="WP_132314797.1">
    <property type="nucleotide sequence ID" value="NZ_FWZT01000001.1"/>
</dbReference>
<dbReference type="NCBIfam" id="NF002010">
    <property type="entry name" value="PRK00811.1"/>
    <property type="match status" value="1"/>
</dbReference>
<name>A0A1Y6B3P8_9BACT</name>
<dbReference type="InterPro" id="IPR035246">
    <property type="entry name" value="Spermidine_synt_N"/>
</dbReference>
<dbReference type="Pfam" id="PF17284">
    <property type="entry name" value="Spermine_synt_N"/>
    <property type="match status" value="1"/>
</dbReference>
<feature type="binding site" evidence="5">
    <location>
        <begin position="137"/>
        <end position="138"/>
    </location>
    <ligand>
        <name>S-methyl-5'-thioadenosine</name>
        <dbReference type="ChEBI" id="CHEBI:17509"/>
    </ligand>
</feature>
<dbReference type="Gene3D" id="3.40.50.150">
    <property type="entry name" value="Vaccinia Virus protein VP39"/>
    <property type="match status" value="1"/>
</dbReference>
<gene>
    <name evidence="5" type="primary">speE</name>
    <name evidence="10" type="ORF">SAMN06296036_10159</name>
</gene>
<evidence type="ECO:0000256" key="5">
    <source>
        <dbReference type="HAMAP-Rule" id="MF_00198"/>
    </source>
</evidence>
<dbReference type="EMBL" id="FWZT01000001">
    <property type="protein sequence ID" value="SME87893.1"/>
    <property type="molecule type" value="Genomic_DNA"/>
</dbReference>
<keyword evidence="11" id="KW-1185">Reference proteome</keyword>
<dbReference type="InterPro" id="IPR029063">
    <property type="entry name" value="SAM-dependent_MTases_sf"/>
</dbReference>
<dbReference type="HAMAP" id="MF_00198">
    <property type="entry name" value="Spermidine_synth"/>
    <property type="match status" value="1"/>
</dbReference>
<dbReference type="UniPathway" id="UPA00248">
    <property type="reaction ID" value="UER00314"/>
</dbReference>
<keyword evidence="2 5" id="KW-0808">Transferase</keyword>
<dbReference type="OrthoDB" id="5287969at2"/>
<keyword evidence="3 5" id="KW-0745">Spermidine biosynthesis</keyword>
<evidence type="ECO:0000313" key="11">
    <source>
        <dbReference type="Proteomes" id="UP000192907"/>
    </source>
</evidence>
<comment type="function">
    <text evidence="5">Catalyzes the irreversible transfer of a propylamine group from the amino donor S-adenosylmethioninamine (decarboxy-AdoMet) to putrescine (1,4-diaminobutane) to yield spermidine.</text>
</comment>
<feature type="binding site" evidence="5">
    <location>
        <begin position="156"/>
        <end position="159"/>
    </location>
    <ligand>
        <name>spermidine</name>
        <dbReference type="ChEBI" id="CHEBI:57834"/>
    </ligand>
</feature>
<organism evidence="10 11">
    <name type="scientific">Pseudobacteriovorax antillogorgiicola</name>
    <dbReference type="NCBI Taxonomy" id="1513793"/>
    <lineage>
        <taxon>Bacteria</taxon>
        <taxon>Pseudomonadati</taxon>
        <taxon>Bdellovibrionota</taxon>
        <taxon>Oligoflexia</taxon>
        <taxon>Oligoflexales</taxon>
        <taxon>Pseudobacteriovoracaceae</taxon>
        <taxon>Pseudobacteriovorax</taxon>
    </lineage>
</organism>
<keyword evidence="4 5" id="KW-0620">Polyamine biosynthesis</keyword>
<dbReference type="STRING" id="1513793.SAMN06296036_10159"/>
<comment type="catalytic activity">
    <reaction evidence="5 8">
        <text>S-adenosyl 3-(methylsulfanyl)propylamine + putrescine = S-methyl-5'-thioadenosine + spermidine + H(+)</text>
        <dbReference type="Rhea" id="RHEA:12721"/>
        <dbReference type="ChEBI" id="CHEBI:15378"/>
        <dbReference type="ChEBI" id="CHEBI:17509"/>
        <dbReference type="ChEBI" id="CHEBI:57443"/>
        <dbReference type="ChEBI" id="CHEBI:57834"/>
        <dbReference type="ChEBI" id="CHEBI:326268"/>
        <dbReference type="EC" id="2.5.1.16"/>
    </reaction>
</comment>
<dbReference type="InterPro" id="IPR030373">
    <property type="entry name" value="PABS_CS"/>
</dbReference>
<dbReference type="Gene3D" id="2.30.140.10">
    <property type="entry name" value="Spermidine synthase, tetramerisation domain"/>
    <property type="match status" value="1"/>
</dbReference>
<feature type="domain" description="PABS" evidence="9">
    <location>
        <begin position="2"/>
        <end position="236"/>
    </location>
</feature>
<evidence type="ECO:0000256" key="8">
    <source>
        <dbReference type="RuleBase" id="RU003837"/>
    </source>
</evidence>
<dbReference type="PANTHER" id="PTHR11558:SF11">
    <property type="entry name" value="SPERMIDINE SYNTHASE"/>
    <property type="match status" value="1"/>
</dbReference>
<protein>
    <recommendedName>
        <fullName evidence="5">Polyamine aminopropyltransferase</fullName>
    </recommendedName>
    <alternativeName>
        <fullName evidence="5">Putrescine aminopropyltransferase</fullName>
        <shortName evidence="5">PAPT</shortName>
    </alternativeName>
    <alternativeName>
        <fullName evidence="5">Spermidine synthase</fullName>
        <shortName evidence="5">SPDS</shortName>
        <shortName evidence="5">SPDSY</shortName>
        <ecNumber evidence="5">2.5.1.16</ecNumber>
    </alternativeName>
</protein>
<evidence type="ECO:0000256" key="1">
    <source>
        <dbReference type="ARBA" id="ARBA00007867"/>
    </source>
</evidence>
<dbReference type="PANTHER" id="PTHR11558">
    <property type="entry name" value="SPERMIDINE/SPERMINE SYNTHASE"/>
    <property type="match status" value="1"/>
</dbReference>
<dbReference type="AlphaFoldDB" id="A0A1Y6B3P8"/>
<dbReference type="Proteomes" id="UP000192907">
    <property type="component" value="Unassembled WGS sequence"/>
</dbReference>
<dbReference type="SUPFAM" id="SSF53335">
    <property type="entry name" value="S-adenosyl-L-methionine-dependent methyltransferases"/>
    <property type="match status" value="1"/>
</dbReference>
<evidence type="ECO:0000256" key="2">
    <source>
        <dbReference type="ARBA" id="ARBA00022679"/>
    </source>
</evidence>
<comment type="pathway">
    <text evidence="5">Amine and polyamine biosynthesis; spermidine biosynthesis; spermidine from putrescine: step 1/1.</text>
</comment>